<dbReference type="InterPro" id="IPR001977">
    <property type="entry name" value="Depp_CoAkinase"/>
</dbReference>
<dbReference type="PANTHER" id="PTHR10695:SF46">
    <property type="entry name" value="BIFUNCTIONAL COENZYME A SYNTHASE-RELATED"/>
    <property type="match status" value="1"/>
</dbReference>
<evidence type="ECO:0000256" key="4">
    <source>
        <dbReference type="ARBA" id="ARBA00022993"/>
    </source>
</evidence>
<evidence type="ECO:0000313" key="7">
    <source>
        <dbReference type="EMBL" id="TAA75989.1"/>
    </source>
</evidence>
<comment type="subcellular location">
    <subcellularLocation>
        <location evidence="5">Cytoplasm</location>
    </subcellularLocation>
</comment>
<dbReference type="EMBL" id="NQJD01000002">
    <property type="protein sequence ID" value="TAA75989.1"/>
    <property type="molecule type" value="Genomic_DNA"/>
</dbReference>
<dbReference type="Gene3D" id="3.40.50.300">
    <property type="entry name" value="P-loop containing nucleotide triphosphate hydrolases"/>
    <property type="match status" value="1"/>
</dbReference>
<evidence type="ECO:0000256" key="6">
    <source>
        <dbReference type="NCBIfam" id="TIGR00152"/>
    </source>
</evidence>
<keyword evidence="5" id="KW-0963">Cytoplasm</keyword>
<dbReference type="GO" id="GO:0005524">
    <property type="term" value="F:ATP binding"/>
    <property type="evidence" value="ECO:0007669"/>
    <property type="project" value="UniProtKB-UniRule"/>
</dbReference>
<dbReference type="SUPFAM" id="SSF52540">
    <property type="entry name" value="P-loop containing nucleoside triphosphate hydrolases"/>
    <property type="match status" value="1"/>
</dbReference>
<comment type="similarity">
    <text evidence="1 5">Belongs to the CoaE family.</text>
</comment>
<keyword evidence="5 7" id="KW-0808">Transferase</keyword>
<dbReference type="GO" id="GO:0015937">
    <property type="term" value="P:coenzyme A biosynthetic process"/>
    <property type="evidence" value="ECO:0007669"/>
    <property type="project" value="UniProtKB-UniRule"/>
</dbReference>
<evidence type="ECO:0000256" key="5">
    <source>
        <dbReference type="HAMAP-Rule" id="MF_00376"/>
    </source>
</evidence>
<keyword evidence="4 5" id="KW-0173">Coenzyme A biosynthesis</keyword>
<comment type="function">
    <text evidence="5">Catalyzes the phosphorylation of the 3'-hydroxyl group of dephosphocoenzyme A to form coenzyme A.</text>
</comment>
<accession>A0A521G4P1</accession>
<keyword evidence="3 5" id="KW-0067">ATP-binding</keyword>
<evidence type="ECO:0000256" key="3">
    <source>
        <dbReference type="ARBA" id="ARBA00022840"/>
    </source>
</evidence>
<evidence type="ECO:0000313" key="8">
    <source>
        <dbReference type="Proteomes" id="UP000316238"/>
    </source>
</evidence>
<comment type="catalytic activity">
    <reaction evidence="5">
        <text>3'-dephospho-CoA + ATP = ADP + CoA + H(+)</text>
        <dbReference type="Rhea" id="RHEA:18245"/>
        <dbReference type="ChEBI" id="CHEBI:15378"/>
        <dbReference type="ChEBI" id="CHEBI:30616"/>
        <dbReference type="ChEBI" id="CHEBI:57287"/>
        <dbReference type="ChEBI" id="CHEBI:57328"/>
        <dbReference type="ChEBI" id="CHEBI:456216"/>
        <dbReference type="EC" id="2.7.1.24"/>
    </reaction>
</comment>
<keyword evidence="8" id="KW-1185">Reference proteome</keyword>
<dbReference type="CDD" id="cd02022">
    <property type="entry name" value="DPCK"/>
    <property type="match status" value="1"/>
</dbReference>
<reference evidence="7" key="1">
    <citation type="submission" date="2017-07" db="EMBL/GenBank/DDBJ databases">
        <title>The cable genome - Insights into the physiology and evolution of filamentous bacteria capable of sulfide oxidation via long distance electron transfer.</title>
        <authorList>
            <person name="Thorup C."/>
            <person name="Bjerg J.T."/>
            <person name="Schreiber L."/>
            <person name="Nielsen L.P."/>
            <person name="Kjeldsen K.U."/>
            <person name="Boesen T."/>
            <person name="Boggild A."/>
            <person name="Meysman F."/>
            <person name="Geelhoed J."/>
            <person name="Schramm A."/>
        </authorList>
    </citation>
    <scope>NUCLEOTIDE SEQUENCE [LARGE SCALE GENOMIC DNA]</scope>
    <source>
        <strain evidence="7">GS</strain>
    </source>
</reference>
<comment type="caution">
    <text evidence="7">The sequence shown here is derived from an EMBL/GenBank/DDBJ whole genome shotgun (WGS) entry which is preliminary data.</text>
</comment>
<dbReference type="NCBIfam" id="TIGR00152">
    <property type="entry name" value="dephospho-CoA kinase"/>
    <property type="match status" value="1"/>
</dbReference>
<keyword evidence="2 5" id="KW-0547">Nucleotide-binding</keyword>
<dbReference type="Proteomes" id="UP000316238">
    <property type="component" value="Unassembled WGS sequence"/>
</dbReference>
<dbReference type="EC" id="2.7.1.24" evidence="5 6"/>
<dbReference type="HAMAP" id="MF_00376">
    <property type="entry name" value="Dephospho_CoA_kinase"/>
    <property type="match status" value="1"/>
</dbReference>
<evidence type="ECO:0000256" key="2">
    <source>
        <dbReference type="ARBA" id="ARBA00022741"/>
    </source>
</evidence>
<organism evidence="7 8">
    <name type="scientific">Candidatus Electronema aureum</name>
    <dbReference type="NCBI Taxonomy" id="2005002"/>
    <lineage>
        <taxon>Bacteria</taxon>
        <taxon>Pseudomonadati</taxon>
        <taxon>Thermodesulfobacteriota</taxon>
        <taxon>Desulfobulbia</taxon>
        <taxon>Desulfobulbales</taxon>
        <taxon>Desulfobulbaceae</taxon>
        <taxon>Candidatus Electronema</taxon>
    </lineage>
</organism>
<protein>
    <recommendedName>
        <fullName evidence="5 6">Dephospho-CoA kinase</fullName>
        <ecNumber evidence="5 6">2.7.1.24</ecNumber>
    </recommendedName>
    <alternativeName>
        <fullName evidence="5">Dephosphocoenzyme A kinase</fullName>
    </alternativeName>
</protein>
<sequence length="200" mass="22151">MPELIGITGGIGSGKSRACRFLADLGGWPLLDLDQICRALLLPQAQGWLALKKLLPADFFTANGELNRSKLREAIFADAGLRRQIDSLLHPLAKQEMTAQAARLNAPLVLAEIPLLFEAGWQDSVSQIVVVYADEAVRLRRIMERDQVSEEQARRAIAAQMPLEDKARLADHLIDNSAAWESTCGQLRHVAKKIYITTRS</sequence>
<dbReference type="Pfam" id="PF01121">
    <property type="entry name" value="CoaE"/>
    <property type="match status" value="1"/>
</dbReference>
<dbReference type="PROSITE" id="PS51219">
    <property type="entry name" value="DPCK"/>
    <property type="match status" value="1"/>
</dbReference>
<dbReference type="GO" id="GO:0005737">
    <property type="term" value="C:cytoplasm"/>
    <property type="evidence" value="ECO:0007669"/>
    <property type="project" value="UniProtKB-SubCell"/>
</dbReference>
<evidence type="ECO:0000256" key="1">
    <source>
        <dbReference type="ARBA" id="ARBA00009018"/>
    </source>
</evidence>
<dbReference type="GO" id="GO:0004140">
    <property type="term" value="F:dephospho-CoA kinase activity"/>
    <property type="evidence" value="ECO:0007669"/>
    <property type="project" value="UniProtKB-UniRule"/>
</dbReference>
<proteinExistence type="inferred from homology"/>
<gene>
    <name evidence="5" type="primary">coaE</name>
    <name evidence="7" type="ORF">CDV28_102112</name>
</gene>
<dbReference type="InterPro" id="IPR027417">
    <property type="entry name" value="P-loop_NTPase"/>
</dbReference>
<name>A0A521G4P1_9BACT</name>
<dbReference type="AlphaFoldDB" id="A0A521G4P1"/>
<keyword evidence="5 7" id="KW-0418">Kinase</keyword>
<dbReference type="UniPathway" id="UPA00241">
    <property type="reaction ID" value="UER00356"/>
</dbReference>
<comment type="pathway">
    <text evidence="5">Cofactor biosynthesis; coenzyme A biosynthesis; CoA from (R)-pantothenate: step 5/5.</text>
</comment>
<dbReference type="PANTHER" id="PTHR10695">
    <property type="entry name" value="DEPHOSPHO-COA KINASE-RELATED"/>
    <property type="match status" value="1"/>
</dbReference>
<feature type="binding site" evidence="5">
    <location>
        <begin position="12"/>
        <end position="17"/>
    </location>
    <ligand>
        <name>ATP</name>
        <dbReference type="ChEBI" id="CHEBI:30616"/>
    </ligand>
</feature>